<comment type="caution">
    <text evidence="1">The sequence shown here is derived from an EMBL/GenBank/DDBJ whole genome shotgun (WGS) entry which is preliminary data.</text>
</comment>
<accession>A0A9Q3BA19</accession>
<reference evidence="1" key="1">
    <citation type="submission" date="2021-03" db="EMBL/GenBank/DDBJ databases">
        <title>Draft genome sequence of rust myrtle Austropuccinia psidii MF-1, a brazilian biotype.</title>
        <authorList>
            <person name="Quecine M.C."/>
            <person name="Pachon D.M.R."/>
            <person name="Bonatelli M.L."/>
            <person name="Correr F.H."/>
            <person name="Franceschini L.M."/>
            <person name="Leite T.F."/>
            <person name="Margarido G.R.A."/>
            <person name="Almeida C.A."/>
            <person name="Ferrarezi J.A."/>
            <person name="Labate C.A."/>
        </authorList>
    </citation>
    <scope>NUCLEOTIDE SEQUENCE</scope>
    <source>
        <strain evidence="1">MF-1</strain>
    </source>
</reference>
<proteinExistence type="predicted"/>
<dbReference type="AlphaFoldDB" id="A0A9Q3BA19"/>
<protein>
    <submittedName>
        <fullName evidence="1">Uncharacterized protein</fullName>
    </submittedName>
</protein>
<name>A0A9Q3BA19_9BASI</name>
<keyword evidence="2" id="KW-1185">Reference proteome</keyword>
<evidence type="ECO:0000313" key="1">
    <source>
        <dbReference type="EMBL" id="MBW0461596.1"/>
    </source>
</evidence>
<evidence type="ECO:0000313" key="2">
    <source>
        <dbReference type="Proteomes" id="UP000765509"/>
    </source>
</evidence>
<gene>
    <name evidence="1" type="ORF">O181_001311</name>
</gene>
<dbReference type="Proteomes" id="UP000765509">
    <property type="component" value="Unassembled WGS sequence"/>
</dbReference>
<sequence length="147" mass="16520">MIHIHDPKYPWEFFHMDMVTALSPSGNKSYNACLKWDNSHKVSNFKVGDLVLVSTLNSNNIKGPKKLKYAYVGPFIISALHGNNSVHVELSGELENKKPTFPVILIEPYQPGDKELFCLRNPTPLTVPPVEQHEGEKKKIGDLGLKI</sequence>
<dbReference type="EMBL" id="AVOT02000187">
    <property type="protein sequence ID" value="MBW0461596.1"/>
    <property type="molecule type" value="Genomic_DNA"/>
</dbReference>
<dbReference type="OrthoDB" id="3158924at2759"/>
<organism evidence="1 2">
    <name type="scientific">Austropuccinia psidii MF-1</name>
    <dbReference type="NCBI Taxonomy" id="1389203"/>
    <lineage>
        <taxon>Eukaryota</taxon>
        <taxon>Fungi</taxon>
        <taxon>Dikarya</taxon>
        <taxon>Basidiomycota</taxon>
        <taxon>Pucciniomycotina</taxon>
        <taxon>Pucciniomycetes</taxon>
        <taxon>Pucciniales</taxon>
        <taxon>Sphaerophragmiaceae</taxon>
        <taxon>Austropuccinia</taxon>
    </lineage>
</organism>